<keyword evidence="1" id="KW-0732">Signal</keyword>
<feature type="signal peptide" evidence="1">
    <location>
        <begin position="1"/>
        <end position="17"/>
    </location>
</feature>
<gene>
    <name evidence="2" type="ORF">JKP88DRAFT_254269</name>
</gene>
<keyword evidence="3" id="KW-1185">Reference proteome</keyword>
<dbReference type="Proteomes" id="UP000664859">
    <property type="component" value="Unassembled WGS sequence"/>
</dbReference>
<accession>A0A835Z8S2</accession>
<dbReference type="EMBL" id="JAFCMP010000098">
    <property type="protein sequence ID" value="KAG5187010.1"/>
    <property type="molecule type" value="Genomic_DNA"/>
</dbReference>
<dbReference type="InterPro" id="IPR032675">
    <property type="entry name" value="LRR_dom_sf"/>
</dbReference>
<sequence length="426" mass="45538">MPLSKLTFTALVGVATAAFWTTEVVSPATPAGVISQLLLRRKVVSLTAEGCFSSCTKVPLPSTLTCLKLKNVRGGFAANPLPPSLTSLAMLISGEEDFIGDDAVDIRQARMATLIAAAPPTLTSLEVDCFSLESLPQPLQLPPRLRELTLRQYWDINTSTLRPIGDTILLSSLDMLTLEVYGIGSHLQLPRDLRTLCLESCMLSERVLNGGGGGTGANGGRITQFPVLPDSLITLELESLYSGGDGSQHPVLTLPPNIQRLRVTCEQASEPDLMFSGPLGLLPPSLRTLVFDHPDGCAALPPLPPGLRALTLGNNLQRLSLMGWSPGGSLHSAIGPLPATLTHFTCWLDRGQEEDEDGDGYSSHAQLPLLPQGLQELYANGITLPAALPASLRVVRLGKDVDMSALEEPLDMPGRRVEVDCEYQAT</sequence>
<dbReference type="PANTHER" id="PTHR32134">
    <property type="entry name" value="FNIP REPEAT-CONTAINING PROTEIN"/>
    <property type="match status" value="1"/>
</dbReference>
<evidence type="ECO:0000313" key="2">
    <source>
        <dbReference type="EMBL" id="KAG5187010.1"/>
    </source>
</evidence>
<evidence type="ECO:0000256" key="1">
    <source>
        <dbReference type="SAM" id="SignalP"/>
    </source>
</evidence>
<dbReference type="SUPFAM" id="SSF52058">
    <property type="entry name" value="L domain-like"/>
    <property type="match status" value="1"/>
</dbReference>
<dbReference type="Gene3D" id="3.80.10.10">
    <property type="entry name" value="Ribonuclease Inhibitor"/>
    <property type="match status" value="1"/>
</dbReference>
<organism evidence="2 3">
    <name type="scientific">Tribonema minus</name>
    <dbReference type="NCBI Taxonomy" id="303371"/>
    <lineage>
        <taxon>Eukaryota</taxon>
        <taxon>Sar</taxon>
        <taxon>Stramenopiles</taxon>
        <taxon>Ochrophyta</taxon>
        <taxon>PX clade</taxon>
        <taxon>Xanthophyceae</taxon>
        <taxon>Tribonematales</taxon>
        <taxon>Tribonemataceae</taxon>
        <taxon>Tribonema</taxon>
    </lineage>
</organism>
<name>A0A835Z8S2_9STRA</name>
<evidence type="ECO:0000313" key="3">
    <source>
        <dbReference type="Proteomes" id="UP000664859"/>
    </source>
</evidence>
<feature type="chain" id="PRO_5032823434" evidence="1">
    <location>
        <begin position="18"/>
        <end position="426"/>
    </location>
</feature>
<dbReference type="InterPro" id="IPR051251">
    <property type="entry name" value="STK_FNIP-Repeat"/>
</dbReference>
<dbReference type="PANTHER" id="PTHR32134:SF169">
    <property type="entry name" value="FNIP REPEAT-CONTAINING PROTEIN-RELATED"/>
    <property type="match status" value="1"/>
</dbReference>
<proteinExistence type="predicted"/>
<protein>
    <submittedName>
        <fullName evidence="2">Uncharacterized protein</fullName>
    </submittedName>
</protein>
<dbReference type="AlphaFoldDB" id="A0A835Z8S2"/>
<reference evidence="2" key="1">
    <citation type="submission" date="2021-02" db="EMBL/GenBank/DDBJ databases">
        <title>First Annotated Genome of the Yellow-green Alga Tribonema minus.</title>
        <authorList>
            <person name="Mahan K.M."/>
        </authorList>
    </citation>
    <scope>NUCLEOTIDE SEQUENCE</scope>
    <source>
        <strain evidence="2">UTEX B ZZ1240</strain>
    </source>
</reference>
<comment type="caution">
    <text evidence="2">The sequence shown here is derived from an EMBL/GenBank/DDBJ whole genome shotgun (WGS) entry which is preliminary data.</text>
</comment>